<dbReference type="InterPro" id="IPR025331">
    <property type="entry name" value="TNT"/>
</dbReference>
<keyword evidence="4" id="KW-1185">Reference proteome</keyword>
<feature type="region of interest" description="Disordered" evidence="1">
    <location>
        <begin position="411"/>
        <end position="433"/>
    </location>
</feature>
<accession>A0ABW5WH33</accession>
<feature type="compositionally biased region" description="Basic and acidic residues" evidence="1">
    <location>
        <begin position="424"/>
        <end position="433"/>
    </location>
</feature>
<reference evidence="4" key="1">
    <citation type="journal article" date="2019" name="Int. J. Syst. Evol. Microbiol.">
        <title>The Global Catalogue of Microorganisms (GCM) 10K type strain sequencing project: providing services to taxonomists for standard genome sequencing and annotation.</title>
        <authorList>
            <consortium name="The Broad Institute Genomics Platform"/>
            <consortium name="The Broad Institute Genome Sequencing Center for Infectious Disease"/>
            <person name="Wu L."/>
            <person name="Ma J."/>
        </authorList>
    </citation>
    <scope>NUCLEOTIDE SEQUENCE [LARGE SCALE GENOMIC DNA]</scope>
    <source>
        <strain evidence="4">IBRC-M 10906</strain>
    </source>
</reference>
<dbReference type="Proteomes" id="UP001597478">
    <property type="component" value="Unassembled WGS sequence"/>
</dbReference>
<dbReference type="EMBL" id="JBHUOF010000049">
    <property type="protein sequence ID" value="MFD2802905.1"/>
    <property type="molecule type" value="Genomic_DNA"/>
</dbReference>
<dbReference type="SUPFAM" id="SSF160424">
    <property type="entry name" value="BH3703-like"/>
    <property type="match status" value="1"/>
</dbReference>
<evidence type="ECO:0000259" key="2">
    <source>
        <dbReference type="Pfam" id="PF14021"/>
    </source>
</evidence>
<dbReference type="RefSeq" id="WP_377395540.1">
    <property type="nucleotide sequence ID" value="NZ_JBHSAN010000054.1"/>
</dbReference>
<protein>
    <submittedName>
        <fullName evidence="3">TNT domain-containing protein</fullName>
    </submittedName>
</protein>
<dbReference type="InterPro" id="IPR036170">
    <property type="entry name" value="YezG-like_sf"/>
</dbReference>
<proteinExistence type="predicted"/>
<gene>
    <name evidence="3" type="ORF">ACFS2C_26275</name>
</gene>
<evidence type="ECO:0000313" key="3">
    <source>
        <dbReference type="EMBL" id="MFD2802905.1"/>
    </source>
</evidence>
<organism evidence="3 4">
    <name type="scientific">Prauserella oleivorans</name>
    <dbReference type="NCBI Taxonomy" id="1478153"/>
    <lineage>
        <taxon>Bacteria</taxon>
        <taxon>Bacillati</taxon>
        <taxon>Actinomycetota</taxon>
        <taxon>Actinomycetes</taxon>
        <taxon>Pseudonocardiales</taxon>
        <taxon>Pseudonocardiaceae</taxon>
        <taxon>Prauserella</taxon>
    </lineage>
</organism>
<sequence>MRYRVEVADRACALYALWNGRIFRAQRSTADASVLLTPLPGEEPPDDFDTELDGTRGKVVPSTEANATFAIHTYCYYDDEPYLIEPRSTDGELILRWAGTDEQRARELGLTGLTTTVRDPESLTALWQERHDFAEDGAVHSEPGSGDSQRLLRAIGRTMLGSMPSGWDRVSAQFRQVGDYSELEVRAVAEGPEATLVSLSAPPQLGQLFTQLRSAMYQPDTGTWFQGTFTLDSTHSFDFDYDAETEPEWRLSPAGRRTARSYEAELGYYPRKRVPTWLAARAGLPVDVVFRHAQVVDGHTEGEQPVVNRQPVPQDEVPRVLAYLYRAPIALTRPGALPDIFVPGAPTGVPDAFHTDGVWVWPAAVPHYLRTYGVPPEPDLLDHIRAHDYRVPYVAPVVRASAEAELLGRPRPARTAADLGEPDPVTRVHRGEEPKSLRASDVLDVLRTRLAEYGVAESAYRIGEAADGAWCLRRTEQGWEVARHDGGRPVEPRIFPRVHAAAEALLGALLLMPGRMRAGVAEDEAAEPAAHATDWPILPMRGEPPLPYYRNKRLVTLPAGTTVRRYGNENGNLVHPDDTPFPRTSLAFERETDLRGYVVRRPIRVLTGVTAPWGPLPGGAVAYLLPRAIGHHVESGALERLG</sequence>
<feature type="domain" description="TNT" evidence="2">
    <location>
        <begin position="556"/>
        <end position="640"/>
    </location>
</feature>
<evidence type="ECO:0000256" key="1">
    <source>
        <dbReference type="SAM" id="MobiDB-lite"/>
    </source>
</evidence>
<name>A0ABW5WH33_9PSEU</name>
<evidence type="ECO:0000313" key="4">
    <source>
        <dbReference type="Proteomes" id="UP001597478"/>
    </source>
</evidence>
<dbReference type="Pfam" id="PF14021">
    <property type="entry name" value="TNT"/>
    <property type="match status" value="1"/>
</dbReference>
<comment type="caution">
    <text evidence="3">The sequence shown here is derived from an EMBL/GenBank/DDBJ whole genome shotgun (WGS) entry which is preliminary data.</text>
</comment>